<dbReference type="AlphaFoldDB" id="A0A6G7YRE6"/>
<protein>
    <submittedName>
        <fullName evidence="2">Uncharacterized protein</fullName>
    </submittedName>
</protein>
<feature type="transmembrane region" description="Helical" evidence="1">
    <location>
        <begin position="29"/>
        <end position="51"/>
    </location>
</feature>
<name>A0A6G7YRE6_9SPHN</name>
<organism evidence="2 3">
    <name type="scientific">Sphingomonas piscis</name>
    <dbReference type="NCBI Taxonomy" id="2714943"/>
    <lineage>
        <taxon>Bacteria</taxon>
        <taxon>Pseudomonadati</taxon>
        <taxon>Pseudomonadota</taxon>
        <taxon>Alphaproteobacteria</taxon>
        <taxon>Sphingomonadales</taxon>
        <taxon>Sphingomonadaceae</taxon>
        <taxon>Sphingomonas</taxon>
    </lineage>
</organism>
<keyword evidence="1" id="KW-0472">Membrane</keyword>
<keyword evidence="1" id="KW-1133">Transmembrane helix</keyword>
<dbReference type="EMBL" id="CP049869">
    <property type="protein sequence ID" value="QIK79318.1"/>
    <property type="molecule type" value="Genomic_DNA"/>
</dbReference>
<keyword evidence="1" id="KW-0812">Transmembrane</keyword>
<evidence type="ECO:0000313" key="3">
    <source>
        <dbReference type="Proteomes" id="UP000503222"/>
    </source>
</evidence>
<dbReference type="KEGG" id="spii:G7077_10800"/>
<gene>
    <name evidence="2" type="ORF">G7077_10800</name>
</gene>
<sequence length="54" mass="6010">MKTMNLLVKWQHRIEPSSFHLSDHPHMLFVSYSAVASTLCILAIMAARALLGAT</sequence>
<keyword evidence="3" id="KW-1185">Reference proteome</keyword>
<dbReference type="Proteomes" id="UP000503222">
    <property type="component" value="Chromosome"/>
</dbReference>
<dbReference type="RefSeq" id="WP_166411706.1">
    <property type="nucleotide sequence ID" value="NZ_CP049869.1"/>
</dbReference>
<evidence type="ECO:0000313" key="2">
    <source>
        <dbReference type="EMBL" id="QIK79318.1"/>
    </source>
</evidence>
<evidence type="ECO:0000256" key="1">
    <source>
        <dbReference type="SAM" id="Phobius"/>
    </source>
</evidence>
<accession>A0A6G7YRE6</accession>
<reference evidence="2 3" key="1">
    <citation type="submission" date="2020-03" db="EMBL/GenBank/DDBJ databases">
        <title>Sphingomonas sp. nov., isolated from fish.</title>
        <authorList>
            <person name="Hyun D.-W."/>
            <person name="Bae J.-W."/>
        </authorList>
    </citation>
    <scope>NUCLEOTIDE SEQUENCE [LARGE SCALE GENOMIC DNA]</scope>
    <source>
        <strain evidence="2 3">HDW15B</strain>
    </source>
</reference>
<proteinExistence type="predicted"/>